<dbReference type="FunCoup" id="A0A2K2CI10">
    <property type="interactions" value="815"/>
</dbReference>
<dbReference type="InterPro" id="IPR011009">
    <property type="entry name" value="Kinase-like_dom_sf"/>
</dbReference>
<dbReference type="Gene3D" id="1.10.510.10">
    <property type="entry name" value="Transferase(Phosphotransferase) domain 1"/>
    <property type="match status" value="1"/>
</dbReference>
<dbReference type="SUPFAM" id="SSF56112">
    <property type="entry name" value="Protein kinase-like (PK-like)"/>
    <property type="match status" value="1"/>
</dbReference>
<protein>
    <recommendedName>
        <fullName evidence="1">non-specific serine/threonine protein kinase</fullName>
        <ecNumber evidence="1">2.7.11.1</ecNumber>
    </recommendedName>
</protein>
<dbReference type="PANTHER" id="PTHR45621">
    <property type="entry name" value="OS01G0588500 PROTEIN-RELATED"/>
    <property type="match status" value="1"/>
</dbReference>
<dbReference type="AlphaFoldDB" id="A0A2K2CI10"/>
<reference evidence="12" key="2">
    <citation type="submission" date="2017-06" db="EMBL/GenBank/DDBJ databases">
        <title>WGS assembly of Brachypodium distachyon.</title>
        <authorList>
            <consortium name="The International Brachypodium Initiative"/>
            <person name="Lucas S."/>
            <person name="Harmon-Smith M."/>
            <person name="Lail K."/>
            <person name="Tice H."/>
            <person name="Grimwood J."/>
            <person name="Bruce D."/>
            <person name="Barry K."/>
            <person name="Shu S."/>
            <person name="Lindquist E."/>
            <person name="Wang M."/>
            <person name="Pitluck S."/>
            <person name="Vogel J.P."/>
            <person name="Garvin D.F."/>
            <person name="Mockler T.C."/>
            <person name="Schmutz J."/>
            <person name="Rokhsar D."/>
            <person name="Bevan M.W."/>
        </authorList>
    </citation>
    <scope>NUCLEOTIDE SEQUENCE</scope>
    <source>
        <strain evidence="12">Bd21</strain>
    </source>
</reference>
<dbReference type="GO" id="GO:0004674">
    <property type="term" value="F:protein serine/threonine kinase activity"/>
    <property type="evidence" value="ECO:0007669"/>
    <property type="project" value="UniProtKB-KW"/>
</dbReference>
<dbReference type="PROSITE" id="PS50011">
    <property type="entry name" value="PROTEIN_KINASE_DOM"/>
    <property type="match status" value="1"/>
</dbReference>
<dbReference type="EnsemblPlants" id="PNT61664">
    <property type="protein sequence ID" value="PNT61664"/>
    <property type="gene ID" value="BRADI_5g18420v3"/>
</dbReference>
<dbReference type="InterPro" id="IPR017441">
    <property type="entry name" value="Protein_kinase_ATP_BS"/>
</dbReference>
<evidence type="ECO:0000256" key="5">
    <source>
        <dbReference type="ARBA" id="ARBA00022777"/>
    </source>
</evidence>
<accession>A0A2K2CI10</accession>
<evidence type="ECO:0000313" key="12">
    <source>
        <dbReference type="EMBL" id="PNT61664.1"/>
    </source>
</evidence>
<keyword evidence="14" id="KW-1185">Reference proteome</keyword>
<dbReference type="PROSITE" id="PS00108">
    <property type="entry name" value="PROTEIN_KINASE_ST"/>
    <property type="match status" value="1"/>
</dbReference>
<dbReference type="Gene3D" id="3.30.200.20">
    <property type="entry name" value="Phosphorylase Kinase, domain 1"/>
    <property type="match status" value="1"/>
</dbReference>
<dbReference type="FunFam" id="1.10.510.10:FF:000095">
    <property type="entry name" value="protein STRUBBELIG-RECEPTOR FAMILY 8"/>
    <property type="match status" value="1"/>
</dbReference>
<dbReference type="InterPro" id="IPR001245">
    <property type="entry name" value="Ser-Thr/Tyr_kinase_cat_dom"/>
</dbReference>
<feature type="binding site" evidence="9">
    <location>
        <position position="254"/>
    </location>
    <ligand>
        <name>ATP</name>
        <dbReference type="ChEBI" id="CHEBI:30616"/>
    </ligand>
</feature>
<reference evidence="12 13" key="1">
    <citation type="journal article" date="2010" name="Nature">
        <title>Genome sequencing and analysis of the model grass Brachypodium distachyon.</title>
        <authorList>
            <consortium name="International Brachypodium Initiative"/>
        </authorList>
    </citation>
    <scope>NUCLEOTIDE SEQUENCE [LARGE SCALE GENOMIC DNA]</scope>
    <source>
        <strain evidence="12 13">Bd21</strain>
    </source>
</reference>
<evidence type="ECO:0000256" key="3">
    <source>
        <dbReference type="ARBA" id="ARBA00022679"/>
    </source>
</evidence>
<proteinExistence type="predicted"/>
<keyword evidence="3" id="KW-0808">Transferase</keyword>
<dbReference type="EC" id="2.7.11.1" evidence="1"/>
<evidence type="ECO:0000256" key="2">
    <source>
        <dbReference type="ARBA" id="ARBA00022527"/>
    </source>
</evidence>
<dbReference type="Proteomes" id="UP000008810">
    <property type="component" value="Chromosome 5"/>
</dbReference>
<evidence type="ECO:0000259" key="11">
    <source>
        <dbReference type="PROSITE" id="PS50011"/>
    </source>
</evidence>
<evidence type="ECO:0000313" key="13">
    <source>
        <dbReference type="EnsemblPlants" id="PNT61664"/>
    </source>
</evidence>
<keyword evidence="5" id="KW-0418">Kinase</keyword>
<feature type="compositionally biased region" description="Low complexity" evidence="10">
    <location>
        <begin position="556"/>
        <end position="568"/>
    </location>
</feature>
<evidence type="ECO:0000256" key="4">
    <source>
        <dbReference type="ARBA" id="ARBA00022741"/>
    </source>
</evidence>
<comment type="catalytic activity">
    <reaction evidence="7">
        <text>L-threonyl-[protein] + ATP = O-phospho-L-threonyl-[protein] + ADP + H(+)</text>
        <dbReference type="Rhea" id="RHEA:46608"/>
        <dbReference type="Rhea" id="RHEA-COMP:11060"/>
        <dbReference type="Rhea" id="RHEA-COMP:11605"/>
        <dbReference type="ChEBI" id="CHEBI:15378"/>
        <dbReference type="ChEBI" id="CHEBI:30013"/>
        <dbReference type="ChEBI" id="CHEBI:30616"/>
        <dbReference type="ChEBI" id="CHEBI:61977"/>
        <dbReference type="ChEBI" id="CHEBI:456216"/>
        <dbReference type="EC" id="2.7.11.1"/>
    </reaction>
</comment>
<dbReference type="PROSITE" id="PS00107">
    <property type="entry name" value="PROTEIN_KINASE_ATP"/>
    <property type="match status" value="1"/>
</dbReference>
<name>A0A2K2CI10_BRADI</name>
<keyword evidence="4 9" id="KW-0547">Nucleotide-binding</keyword>
<reference evidence="13" key="3">
    <citation type="submission" date="2018-08" db="UniProtKB">
        <authorList>
            <consortium name="EnsemblPlants"/>
        </authorList>
    </citation>
    <scope>IDENTIFICATION</scope>
    <source>
        <strain evidence="13">cv. Bd21</strain>
    </source>
</reference>
<dbReference type="CDD" id="cd14066">
    <property type="entry name" value="STKc_IRAK"/>
    <property type="match status" value="1"/>
</dbReference>
<comment type="catalytic activity">
    <reaction evidence="8">
        <text>L-seryl-[protein] + ATP = O-phospho-L-seryl-[protein] + ADP + H(+)</text>
        <dbReference type="Rhea" id="RHEA:17989"/>
        <dbReference type="Rhea" id="RHEA-COMP:9863"/>
        <dbReference type="Rhea" id="RHEA-COMP:11604"/>
        <dbReference type="ChEBI" id="CHEBI:15378"/>
        <dbReference type="ChEBI" id="CHEBI:29999"/>
        <dbReference type="ChEBI" id="CHEBI:30616"/>
        <dbReference type="ChEBI" id="CHEBI:83421"/>
        <dbReference type="ChEBI" id="CHEBI:456216"/>
        <dbReference type="EC" id="2.7.11.1"/>
    </reaction>
</comment>
<dbReference type="Gramene" id="PNT61664">
    <property type="protein sequence ID" value="PNT61664"/>
    <property type="gene ID" value="BRADI_5g18420v3"/>
</dbReference>
<dbReference type="Pfam" id="PF07714">
    <property type="entry name" value="PK_Tyr_Ser-Thr"/>
    <property type="match status" value="1"/>
</dbReference>
<dbReference type="FunFam" id="3.30.200.20:FF:000228">
    <property type="entry name" value="Serine/threonine-protein kinase BIK1"/>
    <property type="match status" value="1"/>
</dbReference>
<organism evidence="12">
    <name type="scientific">Brachypodium distachyon</name>
    <name type="common">Purple false brome</name>
    <name type="synonym">Trachynia distachya</name>
    <dbReference type="NCBI Taxonomy" id="15368"/>
    <lineage>
        <taxon>Eukaryota</taxon>
        <taxon>Viridiplantae</taxon>
        <taxon>Streptophyta</taxon>
        <taxon>Embryophyta</taxon>
        <taxon>Tracheophyta</taxon>
        <taxon>Spermatophyta</taxon>
        <taxon>Magnoliopsida</taxon>
        <taxon>Liliopsida</taxon>
        <taxon>Poales</taxon>
        <taxon>Poaceae</taxon>
        <taxon>BOP clade</taxon>
        <taxon>Pooideae</taxon>
        <taxon>Stipodae</taxon>
        <taxon>Brachypodieae</taxon>
        <taxon>Brachypodium</taxon>
    </lineage>
</organism>
<evidence type="ECO:0000256" key="7">
    <source>
        <dbReference type="ARBA" id="ARBA00047899"/>
    </source>
</evidence>
<feature type="compositionally biased region" description="Low complexity" evidence="10">
    <location>
        <begin position="154"/>
        <end position="184"/>
    </location>
</feature>
<feature type="domain" description="Protein kinase" evidence="11">
    <location>
        <begin position="215"/>
        <end position="510"/>
    </location>
</feature>
<feature type="region of interest" description="Disordered" evidence="10">
    <location>
        <begin position="512"/>
        <end position="568"/>
    </location>
</feature>
<gene>
    <name evidence="13" type="primary">LOC100832927</name>
    <name evidence="12" type="ORF">BRADI_5g18420v3</name>
</gene>
<dbReference type="InterPro" id="IPR000719">
    <property type="entry name" value="Prot_kinase_dom"/>
</dbReference>
<dbReference type="ExpressionAtlas" id="A0A2K2CI10">
    <property type="expression patterns" value="baseline"/>
</dbReference>
<evidence type="ECO:0000256" key="8">
    <source>
        <dbReference type="ARBA" id="ARBA00048679"/>
    </source>
</evidence>
<evidence type="ECO:0000313" key="14">
    <source>
        <dbReference type="Proteomes" id="UP000008810"/>
    </source>
</evidence>
<feature type="compositionally biased region" description="Low complexity" evidence="10">
    <location>
        <begin position="122"/>
        <end position="131"/>
    </location>
</feature>
<dbReference type="OrthoDB" id="4062651at2759"/>
<dbReference type="GeneID" id="100832927"/>
<evidence type="ECO:0000256" key="10">
    <source>
        <dbReference type="SAM" id="MobiDB-lite"/>
    </source>
</evidence>
<dbReference type="RefSeq" id="XP_024312194.1">
    <property type="nucleotide sequence ID" value="XM_024456426.1"/>
</dbReference>
<dbReference type="InterPro" id="IPR050823">
    <property type="entry name" value="Plant_Ser_Thr_Prot_Kinase"/>
</dbReference>
<evidence type="ECO:0000256" key="1">
    <source>
        <dbReference type="ARBA" id="ARBA00012513"/>
    </source>
</evidence>
<dbReference type="InterPro" id="IPR008271">
    <property type="entry name" value="Ser/Thr_kinase_AS"/>
</dbReference>
<feature type="region of interest" description="Disordered" evidence="10">
    <location>
        <begin position="113"/>
        <end position="193"/>
    </location>
</feature>
<sequence>MADTRRTINSHVIVSTQTKSPRRQSHQSHRPGQVFHNAYASASAVARTYVCTRGSRGGPFYIRSSAAKKWAVPPVVELKTEALAREEDFDRAFCAVASMGNCFGYEEAEAEAVKTPPRHHGQPQAAATASRSPPPTAAPTAHVGMGGAGHGRRSPGSSRSTLSSSTTTGGSSSGSTSAAGSVTGAFPEPDQGTILETPNLRIFTYAELKAATRNFKPDSMLGEGGFGRVYKGWVDEKTMNPVRSGTGMVIAVKKLSQESVQGLQEWQSEVNFLGRISHPNLVRLLGYCLEDKELLLVYEFMAKGSLENHLFRSDITCICLQAEGGSVQPISWSLRLRIAIGAARGLAFLHSSEKHVIYRDFKASNILLDTHYNAKLSDFGLAKDGPTGGDSHITTRVMGTYGYAAPEYVATGHLYVKSDVYGFGVVLLEMLTGLRALDTARPAPQLNLVDWAKPYLADRRKLARLVDPRLEGQYPSKAALRAAQLTLSCLAGEPRNRPSMAEVVAVLEEIEGMRPRHHRRRASPEEESPRAASAAPRGGHGHAHHHQSPRPRSDGGRSSSSHPSPRVR</sequence>
<keyword evidence="6 9" id="KW-0067">ATP-binding</keyword>
<keyword evidence="2" id="KW-0723">Serine/threonine-protein kinase</keyword>
<evidence type="ECO:0000256" key="6">
    <source>
        <dbReference type="ARBA" id="ARBA00022840"/>
    </source>
</evidence>
<dbReference type="GO" id="GO:0005524">
    <property type="term" value="F:ATP binding"/>
    <property type="evidence" value="ECO:0007669"/>
    <property type="project" value="UniProtKB-UniRule"/>
</dbReference>
<feature type="compositionally biased region" description="Basic residues" evidence="10">
    <location>
        <begin position="539"/>
        <end position="549"/>
    </location>
</feature>
<dbReference type="EMBL" id="CM000884">
    <property type="protein sequence ID" value="PNT61664.1"/>
    <property type="molecule type" value="Genomic_DNA"/>
</dbReference>
<evidence type="ECO:0000256" key="9">
    <source>
        <dbReference type="PROSITE-ProRule" id="PRU10141"/>
    </source>
</evidence>